<dbReference type="GO" id="GO:0030286">
    <property type="term" value="C:dynein complex"/>
    <property type="evidence" value="ECO:0007669"/>
    <property type="project" value="UniProtKB-KW"/>
</dbReference>
<dbReference type="InterPro" id="IPR028133">
    <property type="entry name" value="Dynamitin"/>
</dbReference>
<comment type="subunit">
    <text evidence="7">Subunit of dynactin, a multiprotein complex part of a tripartite complex with dynein and a adapter, such as BICDL1, BICD2 or HOOK3. The dynactin complex is built around ACTR1A/ACTB filament and consists of an actin-related filament composed of a shoulder domain, a pointed end and a barbed end. Its length is defined by its flexible shoulder domain. The soulder is composed of 2 DCTN1 subunits, 4 DCTN2 and 2 DCTN3. The 4 DCNT2 (via N-terminus) bind the ACTR1A filament and act as molecular rulers to determine the length. The pointed end is important for binding dynein-dynactin cargo adapters and consists of 4 subunits: ACTR10, DCNT4, DCTN5 and DCTN6. The barbed end is composed of a CAPZA1:CAPZB heterodimers, which binds ACTR1A/ACTB filament and dynactin and stabilizes dynactin. Interacts with BICD2 and CEP135. Interacts with DYNAP. Interacts with ECPAS. Interacts with MAPRE1.</text>
</comment>
<comment type="function">
    <text evidence="6">Part of the dynactin complex that activates the molecular motor dynein for ultra-processive transport along microtubules. In the dynactin soulder domain, binds the ACTR1A filament and acts as a molecular ruler to determine the length. Modulates cytoplasmic dynein binding to an organelle, and plays a role in prometaphase chromosome alignment and spindle organization during mitosis. Involved in anchoring microtubules to centrosomes. May play a role in synapse formation during brain development.</text>
</comment>
<comment type="subcellular location">
    <subcellularLocation>
        <location evidence="1">Cytoplasm</location>
    </subcellularLocation>
</comment>
<keyword evidence="3" id="KW-0963">Cytoplasm</keyword>
<comment type="similarity">
    <text evidence="2">Belongs to the dynactin subunit 2 family.</text>
</comment>
<gene>
    <name evidence="9" type="ORF">E5288_WYG018337</name>
</gene>
<keyword evidence="4" id="KW-0243">Dynein</keyword>
<evidence type="ECO:0000313" key="10">
    <source>
        <dbReference type="Proteomes" id="UP000322234"/>
    </source>
</evidence>
<evidence type="ECO:0000256" key="6">
    <source>
        <dbReference type="ARBA" id="ARBA00046220"/>
    </source>
</evidence>
<proteinExistence type="inferred from homology"/>
<comment type="caution">
    <text evidence="9">The sequence shown here is derived from an EMBL/GenBank/DDBJ whole genome shotgun (WGS) entry which is preliminary data.</text>
</comment>
<feature type="region of interest" description="Disordered" evidence="8">
    <location>
        <begin position="185"/>
        <end position="205"/>
    </location>
</feature>
<evidence type="ECO:0000256" key="1">
    <source>
        <dbReference type="ARBA" id="ARBA00004496"/>
    </source>
</evidence>
<dbReference type="AlphaFoldDB" id="A0A6B0S7I2"/>
<dbReference type="Pfam" id="PF04912">
    <property type="entry name" value="Dynamitin"/>
    <property type="match status" value="1"/>
</dbReference>
<evidence type="ECO:0000256" key="4">
    <source>
        <dbReference type="ARBA" id="ARBA00023017"/>
    </source>
</evidence>
<keyword evidence="10" id="KW-1185">Reference proteome</keyword>
<organism evidence="9 10">
    <name type="scientific">Bos mutus</name>
    <name type="common">wild yak</name>
    <dbReference type="NCBI Taxonomy" id="72004"/>
    <lineage>
        <taxon>Eukaryota</taxon>
        <taxon>Metazoa</taxon>
        <taxon>Chordata</taxon>
        <taxon>Craniata</taxon>
        <taxon>Vertebrata</taxon>
        <taxon>Euteleostomi</taxon>
        <taxon>Mammalia</taxon>
        <taxon>Eutheria</taxon>
        <taxon>Laurasiatheria</taxon>
        <taxon>Artiodactyla</taxon>
        <taxon>Ruminantia</taxon>
        <taxon>Pecora</taxon>
        <taxon>Bovidae</taxon>
        <taxon>Bovinae</taxon>
        <taxon>Bos</taxon>
    </lineage>
</organism>
<dbReference type="GO" id="GO:0005737">
    <property type="term" value="C:cytoplasm"/>
    <property type="evidence" value="ECO:0007669"/>
    <property type="project" value="UniProtKB-SubCell"/>
</dbReference>
<evidence type="ECO:0000313" key="9">
    <source>
        <dbReference type="EMBL" id="MXQ97741.1"/>
    </source>
</evidence>
<dbReference type="EMBL" id="VBQZ03000201">
    <property type="protein sequence ID" value="MXQ97741.1"/>
    <property type="molecule type" value="Genomic_DNA"/>
</dbReference>
<evidence type="ECO:0000256" key="7">
    <source>
        <dbReference type="ARBA" id="ARBA00047142"/>
    </source>
</evidence>
<dbReference type="PANTHER" id="PTHR15346">
    <property type="entry name" value="DYNACTIN SUBUNIT"/>
    <property type="match status" value="1"/>
</dbReference>
<evidence type="ECO:0000256" key="2">
    <source>
        <dbReference type="ARBA" id="ARBA00006176"/>
    </source>
</evidence>
<sequence length="384" mass="42151">MADPKYADLPGIARNEPDVYETSDLPEDDQAEFDAEELTSTSVEHIIVNPNAAYDKFKDKRVGTKGLDFSDRIGKTKRTGYESGEYEMLGEGLGVKETPQQKYQRLLHEVHELTTEVEKIKTTVKESTTEEKLTPVVLAKQLAALKQQLVASHLEKLLGPDAAINLTDPDGALAKRLLLQLEATKNSKGTGSGGKTTSGTPPDSSLVAEFEKRLTELEATVRCDQDAQNPLSAGLQGACLMDTVELLQAKVGALDLAVLDQVEARLQSVLGKVNEIAKHKASVEDADTQSKVHQLYETIQRWSPIAASLPELVQRLVTIKQLHEQAMQFGQLLTHLDTTQQMIACSLKDNATLLTQVQTTMCENLSTIEGNFANIDERMKKLGK</sequence>
<reference evidence="9" key="1">
    <citation type="submission" date="2019-10" db="EMBL/GenBank/DDBJ databases">
        <title>The sequence and de novo assembly of the wild yak genome.</title>
        <authorList>
            <person name="Liu Y."/>
        </authorList>
    </citation>
    <scope>NUCLEOTIDE SEQUENCE [LARGE SCALE GENOMIC DNA]</scope>
    <source>
        <strain evidence="9">WY2019</strain>
    </source>
</reference>
<evidence type="ECO:0000256" key="8">
    <source>
        <dbReference type="SAM" id="MobiDB-lite"/>
    </source>
</evidence>
<feature type="region of interest" description="Disordered" evidence="8">
    <location>
        <begin position="1"/>
        <end position="25"/>
    </location>
</feature>
<accession>A0A6B0S7I2</accession>
<protein>
    <recommendedName>
        <fullName evidence="5">Dynactin subunit 2</fullName>
    </recommendedName>
</protein>
<name>A0A6B0S7I2_9CETA</name>
<dbReference type="Proteomes" id="UP000322234">
    <property type="component" value="Unassembled WGS sequence"/>
</dbReference>
<dbReference type="GO" id="GO:0007017">
    <property type="term" value="P:microtubule-based process"/>
    <property type="evidence" value="ECO:0007669"/>
    <property type="project" value="InterPro"/>
</dbReference>
<evidence type="ECO:0000256" key="3">
    <source>
        <dbReference type="ARBA" id="ARBA00022490"/>
    </source>
</evidence>
<evidence type="ECO:0000256" key="5">
    <source>
        <dbReference type="ARBA" id="ARBA00034866"/>
    </source>
</evidence>
<dbReference type="GO" id="GO:0005869">
    <property type="term" value="C:dynactin complex"/>
    <property type="evidence" value="ECO:0007669"/>
    <property type="project" value="InterPro"/>
</dbReference>